<dbReference type="PANTHER" id="PTHR31876">
    <property type="entry name" value="COV-LIKE PROTEIN 1"/>
    <property type="match status" value="1"/>
</dbReference>
<comment type="caution">
    <text evidence="2">The sequence shown here is derived from an EMBL/GenBank/DDBJ whole genome shotgun (WGS) entry which is preliminary data.</text>
</comment>
<name>A0ABD5NCP8_9EURY</name>
<keyword evidence="1" id="KW-0472">Membrane</keyword>
<evidence type="ECO:0000313" key="3">
    <source>
        <dbReference type="Proteomes" id="UP001595660"/>
    </source>
</evidence>
<keyword evidence="3" id="KW-1185">Reference proteome</keyword>
<sequence length="243" mass="26074">MQRARESMYDRIREATLTGVAVVVPILVTLYVLSVAVGVVTDLLDPLVVLLEELGVAPNASELIVDVVGVGVIFAVTVVVGFAASFQSGEQVLEYFDKALERIPGVGAVYKSFRQMSDVMLESDADNFQSVKLVEFPHQDAYTLGFSTTETPDPITTAAGHEDMQTLFLPLAPNPVMGGHLTHVPKDRVMDVDMTVEEGMRTVVTMGVAISGGGGDADGLSQQRLEQLSGQDMAESKTREDSP</sequence>
<feature type="transmembrane region" description="Helical" evidence="1">
    <location>
        <begin position="63"/>
        <end position="86"/>
    </location>
</feature>
<protein>
    <submittedName>
        <fullName evidence="2">DUF502 domain-containing protein</fullName>
    </submittedName>
</protein>
<dbReference type="AlphaFoldDB" id="A0ABD5NCP8"/>
<dbReference type="InterPro" id="IPR007462">
    <property type="entry name" value="COV1-like"/>
</dbReference>
<dbReference type="GeneID" id="69117113"/>
<organism evidence="2 3">
    <name type="scientific">Halobacterium litoreum</name>
    <dbReference type="NCBI Taxonomy" id="2039234"/>
    <lineage>
        <taxon>Archaea</taxon>
        <taxon>Methanobacteriati</taxon>
        <taxon>Methanobacteriota</taxon>
        <taxon>Stenosarchaea group</taxon>
        <taxon>Halobacteria</taxon>
        <taxon>Halobacteriales</taxon>
        <taxon>Halobacteriaceae</taxon>
        <taxon>Halobacterium</taxon>
    </lineage>
</organism>
<dbReference type="Pfam" id="PF04367">
    <property type="entry name" value="DUF502"/>
    <property type="match status" value="1"/>
</dbReference>
<gene>
    <name evidence="2" type="ORF">ACFOKC_04435</name>
</gene>
<feature type="transmembrane region" description="Helical" evidence="1">
    <location>
        <begin position="20"/>
        <end position="43"/>
    </location>
</feature>
<proteinExistence type="predicted"/>
<keyword evidence="1" id="KW-1133">Transmembrane helix</keyword>
<evidence type="ECO:0000256" key="1">
    <source>
        <dbReference type="SAM" id="Phobius"/>
    </source>
</evidence>
<keyword evidence="1" id="KW-0812">Transmembrane</keyword>
<dbReference type="Proteomes" id="UP001595660">
    <property type="component" value="Unassembled WGS sequence"/>
</dbReference>
<dbReference type="EMBL" id="JBHRWN010000002">
    <property type="protein sequence ID" value="MFC3476966.1"/>
    <property type="molecule type" value="Genomic_DNA"/>
</dbReference>
<dbReference type="PANTHER" id="PTHR31876:SF26">
    <property type="entry name" value="PROTEIN LIKE COV 2"/>
    <property type="match status" value="1"/>
</dbReference>
<reference evidence="2 3" key="1">
    <citation type="journal article" date="2019" name="Int. J. Syst. Evol. Microbiol.">
        <title>The Global Catalogue of Microorganisms (GCM) 10K type strain sequencing project: providing services to taxonomists for standard genome sequencing and annotation.</title>
        <authorList>
            <consortium name="The Broad Institute Genomics Platform"/>
            <consortium name="The Broad Institute Genome Sequencing Center for Infectious Disease"/>
            <person name="Wu L."/>
            <person name="Ma J."/>
        </authorList>
    </citation>
    <scope>NUCLEOTIDE SEQUENCE [LARGE SCALE GENOMIC DNA]</scope>
    <source>
        <strain evidence="2 3">CGMCC 1.12562</strain>
    </source>
</reference>
<accession>A0ABD5NCP8</accession>
<dbReference type="RefSeq" id="WP_232571897.1">
    <property type="nucleotide sequence ID" value="NZ_CP089466.1"/>
</dbReference>
<evidence type="ECO:0000313" key="2">
    <source>
        <dbReference type="EMBL" id="MFC3476966.1"/>
    </source>
</evidence>